<name>A0A0A9EH83_ARUDO</name>
<reference evidence="1" key="2">
    <citation type="journal article" date="2015" name="Data Brief">
        <title>Shoot transcriptome of the giant reed, Arundo donax.</title>
        <authorList>
            <person name="Barrero R.A."/>
            <person name="Guerrero F.D."/>
            <person name="Moolhuijzen P."/>
            <person name="Goolsby J.A."/>
            <person name="Tidwell J."/>
            <person name="Bellgard S.E."/>
            <person name="Bellgard M.I."/>
        </authorList>
    </citation>
    <scope>NUCLEOTIDE SEQUENCE</scope>
    <source>
        <tissue evidence="1">Shoot tissue taken approximately 20 cm above the soil surface</tissue>
    </source>
</reference>
<sequence>MVGTHIDSKGSKAQPIFGVENFDKSYDLNTLKTFFCFQETKAYQYNAKTGTA</sequence>
<accession>A0A0A9EH83</accession>
<dbReference type="AlphaFoldDB" id="A0A0A9EH83"/>
<evidence type="ECO:0000313" key="1">
    <source>
        <dbReference type="EMBL" id="JAD97205.1"/>
    </source>
</evidence>
<reference evidence="1" key="1">
    <citation type="submission" date="2014-09" db="EMBL/GenBank/DDBJ databases">
        <authorList>
            <person name="Magalhaes I.L.F."/>
            <person name="Oliveira U."/>
            <person name="Santos F.R."/>
            <person name="Vidigal T.H.D.A."/>
            <person name="Brescovit A.D."/>
            <person name="Santos A.J."/>
        </authorList>
    </citation>
    <scope>NUCLEOTIDE SEQUENCE</scope>
    <source>
        <tissue evidence="1">Shoot tissue taken approximately 20 cm above the soil surface</tissue>
    </source>
</reference>
<dbReference type="EMBL" id="GBRH01200690">
    <property type="protein sequence ID" value="JAD97205.1"/>
    <property type="molecule type" value="Transcribed_RNA"/>
</dbReference>
<proteinExistence type="predicted"/>
<protein>
    <submittedName>
        <fullName evidence="1">Uncharacterized protein</fullName>
    </submittedName>
</protein>
<organism evidence="1">
    <name type="scientific">Arundo donax</name>
    <name type="common">Giant reed</name>
    <name type="synonym">Donax arundinaceus</name>
    <dbReference type="NCBI Taxonomy" id="35708"/>
    <lineage>
        <taxon>Eukaryota</taxon>
        <taxon>Viridiplantae</taxon>
        <taxon>Streptophyta</taxon>
        <taxon>Embryophyta</taxon>
        <taxon>Tracheophyta</taxon>
        <taxon>Spermatophyta</taxon>
        <taxon>Magnoliopsida</taxon>
        <taxon>Liliopsida</taxon>
        <taxon>Poales</taxon>
        <taxon>Poaceae</taxon>
        <taxon>PACMAD clade</taxon>
        <taxon>Arundinoideae</taxon>
        <taxon>Arundineae</taxon>
        <taxon>Arundo</taxon>
    </lineage>
</organism>